<dbReference type="InterPro" id="IPR015867">
    <property type="entry name" value="N-reg_PII/ATP_PRibTrfase_C"/>
</dbReference>
<dbReference type="PANTHER" id="PTHR41774:SF1">
    <property type="entry name" value="NGG1P INTERACTING FACTOR NIF3"/>
    <property type="match status" value="1"/>
</dbReference>
<evidence type="ECO:0000313" key="1">
    <source>
        <dbReference type="EMBL" id="AUN98510.1"/>
    </source>
</evidence>
<proteinExistence type="predicted"/>
<name>A0A2K9NSL2_BACTC</name>
<dbReference type="Gene3D" id="3.30.70.120">
    <property type="match status" value="1"/>
</dbReference>
<dbReference type="Proteomes" id="UP000235584">
    <property type="component" value="Chromosome"/>
</dbReference>
<gene>
    <name evidence="1" type="ORF">C0V70_10405</name>
</gene>
<dbReference type="SUPFAM" id="SSF102705">
    <property type="entry name" value="NIF3 (NGG1p interacting factor 3)-like"/>
    <property type="match status" value="1"/>
</dbReference>
<evidence type="ECO:0000313" key="2">
    <source>
        <dbReference type="Proteomes" id="UP000235584"/>
    </source>
</evidence>
<organism evidence="1 2">
    <name type="scientific">Bacteriovorax stolpii</name>
    <name type="common">Bdellovibrio stolpii</name>
    <dbReference type="NCBI Taxonomy" id="960"/>
    <lineage>
        <taxon>Bacteria</taxon>
        <taxon>Pseudomonadati</taxon>
        <taxon>Bdellovibrionota</taxon>
        <taxon>Bacteriovoracia</taxon>
        <taxon>Bacteriovoracales</taxon>
        <taxon>Bacteriovoracaceae</taxon>
        <taxon>Bacteriovorax</taxon>
    </lineage>
</organism>
<dbReference type="PANTHER" id="PTHR41774">
    <property type="match status" value="1"/>
</dbReference>
<dbReference type="AlphaFoldDB" id="A0A2K9NSL2"/>
<dbReference type="KEGG" id="bsto:C0V70_10405"/>
<sequence length="103" mass="11253">MHKLTFYVPVDSAEKVKSALFAAGVGKIGNYDSCSFETRGVGQFRALKGANPTIGNVGVIEKVEELRVEMVMDDTIVKEAVMALKKAHPYETVAYDVIKCVEV</sequence>
<accession>A0A2K9NSL2</accession>
<reference evidence="1 2" key="1">
    <citation type="submission" date="2018-01" db="EMBL/GenBank/DDBJ databases">
        <title>Complete genome sequence of Bacteriovorax stolpii DSM12778.</title>
        <authorList>
            <person name="Tang B."/>
            <person name="Chang J."/>
        </authorList>
    </citation>
    <scope>NUCLEOTIDE SEQUENCE [LARGE SCALE GENOMIC DNA]</scope>
    <source>
        <strain evidence="1 2">DSM 12778</strain>
    </source>
</reference>
<dbReference type="InterPro" id="IPR036069">
    <property type="entry name" value="DUF34/NIF3_sf"/>
</dbReference>
<dbReference type="RefSeq" id="WP_102243801.1">
    <property type="nucleotide sequence ID" value="NZ_CP025704.1"/>
</dbReference>
<keyword evidence="2" id="KW-1185">Reference proteome</keyword>
<dbReference type="FunFam" id="3.30.70.120:FF:000006">
    <property type="entry name" value="GTP cyclohydrolase 1 type 2 homolog"/>
    <property type="match status" value="1"/>
</dbReference>
<protein>
    <submittedName>
        <fullName evidence="1">NGG1p interacting factor NIF3</fullName>
    </submittedName>
</protein>
<dbReference type="EMBL" id="CP025704">
    <property type="protein sequence ID" value="AUN98510.1"/>
    <property type="molecule type" value="Genomic_DNA"/>
</dbReference>
<dbReference type="OrthoDB" id="9795763at2"/>